<name>A0A212LWS1_9FIRM</name>
<keyword evidence="1" id="KW-0732">Signal</keyword>
<evidence type="ECO:0000313" key="2">
    <source>
        <dbReference type="EMBL" id="SCM81966.1"/>
    </source>
</evidence>
<dbReference type="RefSeq" id="WP_288184787.1">
    <property type="nucleotide sequence ID" value="NZ_LT608335.1"/>
</dbReference>
<evidence type="ECO:0000256" key="1">
    <source>
        <dbReference type="SAM" id="SignalP"/>
    </source>
</evidence>
<proteinExistence type="predicted"/>
<reference evidence="2" key="1">
    <citation type="submission" date="2016-08" db="EMBL/GenBank/DDBJ databases">
        <authorList>
            <person name="Seilhamer J.J."/>
        </authorList>
    </citation>
    <scope>NUCLEOTIDE SEQUENCE</scope>
    <source>
        <strain evidence="2">86</strain>
    </source>
</reference>
<accession>A0A212LWS1</accession>
<dbReference type="EMBL" id="FMJE01000004">
    <property type="protein sequence ID" value="SCM81966.1"/>
    <property type="molecule type" value="Genomic_DNA"/>
</dbReference>
<sequence>MKKSMICLLAAGMLFMLALTGCGGKKVEVKLLPEKAHLGFASDIVVEPDKPPYNLGGWQGGHPMWKVEVPQTGMYKVSIEYSRPGQAGKAKGTVLLEHNQHDSYELNFTVRPTGKDNGDWSVYQTHEIGGASLEAGTWQLSIEPDESNAHSGGVYFINLRSVTLQLEKE</sequence>
<feature type="signal peptide" evidence="1">
    <location>
        <begin position="1"/>
        <end position="18"/>
    </location>
</feature>
<feature type="chain" id="PRO_5038785272" description="Lipoprotein" evidence="1">
    <location>
        <begin position="19"/>
        <end position="169"/>
    </location>
</feature>
<dbReference type="PROSITE" id="PS51257">
    <property type="entry name" value="PROKAR_LIPOPROTEIN"/>
    <property type="match status" value="1"/>
</dbReference>
<dbReference type="InterPro" id="IPR008979">
    <property type="entry name" value="Galactose-bd-like_sf"/>
</dbReference>
<gene>
    <name evidence="2" type="ORF">KL86SPO_40451</name>
</gene>
<organism evidence="2">
    <name type="scientific">uncultured Sporomusa sp</name>
    <dbReference type="NCBI Taxonomy" id="307249"/>
    <lineage>
        <taxon>Bacteria</taxon>
        <taxon>Bacillati</taxon>
        <taxon>Bacillota</taxon>
        <taxon>Negativicutes</taxon>
        <taxon>Selenomonadales</taxon>
        <taxon>Sporomusaceae</taxon>
        <taxon>Sporomusa</taxon>
        <taxon>environmental samples</taxon>
    </lineage>
</organism>
<dbReference type="Gene3D" id="2.60.120.260">
    <property type="entry name" value="Galactose-binding domain-like"/>
    <property type="match status" value="1"/>
</dbReference>
<dbReference type="AlphaFoldDB" id="A0A212LWS1"/>
<evidence type="ECO:0008006" key="3">
    <source>
        <dbReference type="Google" id="ProtNLM"/>
    </source>
</evidence>
<protein>
    <recommendedName>
        <fullName evidence="3">Lipoprotein</fullName>
    </recommendedName>
</protein>
<dbReference type="SUPFAM" id="SSF49785">
    <property type="entry name" value="Galactose-binding domain-like"/>
    <property type="match status" value="1"/>
</dbReference>